<dbReference type="OrthoDB" id="7623649at2"/>
<sequence length="422" mass="45358">MWRWSKHTRIRLRKNEAGSAAPIFGLCLMSIMAVVGATIALGMDTRAGQQLQVTADASALGGATVFLNHTSPKAQDRLMAAREEAERLATNNSNYELRDLNVDAVTEDAYGQHTRLAVELEFKPVNYFANFAGSNASAPMRRLAVAEATWGFPLCVLTLEQEKTGLVIKDQGELISDGCVIWSNSKGSESMAFEAGRAEAKAFCAAGDIQKDIKAQVSPAPESGCQSLPDPLKGFDVPLAGVCDKMETRVIKIGSTRLTPGIYCGGLEVKARNVKFEPGIYHVRAGGLKIDAHGVIDAAGVTFIFDGEIDKVEIKGNSGLNVIAPTEGPTAGIAFAELKGLLNKKKDMKVEGMLNVEGVIYMPSYDIVVKKTGGGRTRSPYLQVVANSLEVSDHGSLAIDFDMSKTDLPLVIEPRREARLVQ</sequence>
<evidence type="ECO:0000313" key="3">
    <source>
        <dbReference type="EMBL" id="RIJ32834.1"/>
    </source>
</evidence>
<evidence type="ECO:0000313" key="4">
    <source>
        <dbReference type="Proteomes" id="UP000266385"/>
    </source>
</evidence>
<dbReference type="EMBL" id="QWFX01000005">
    <property type="protein sequence ID" value="RIJ32834.1"/>
    <property type="molecule type" value="Genomic_DNA"/>
</dbReference>
<keyword evidence="1" id="KW-0472">Membrane</keyword>
<feature type="domain" description="Putative Flp pilus-assembly TadG-like N-terminal" evidence="2">
    <location>
        <begin position="18"/>
        <end position="64"/>
    </location>
</feature>
<keyword evidence="4" id="KW-1185">Reference proteome</keyword>
<gene>
    <name evidence="3" type="ORF">D1223_03015</name>
</gene>
<name>A0A399RRD7_9PROT</name>
<evidence type="ECO:0000259" key="2">
    <source>
        <dbReference type="Pfam" id="PF13400"/>
    </source>
</evidence>
<organism evidence="3 4">
    <name type="scientific">Henriciella mobilis</name>
    <dbReference type="NCBI Taxonomy" id="2305467"/>
    <lineage>
        <taxon>Bacteria</taxon>
        <taxon>Pseudomonadati</taxon>
        <taxon>Pseudomonadota</taxon>
        <taxon>Alphaproteobacteria</taxon>
        <taxon>Hyphomonadales</taxon>
        <taxon>Hyphomonadaceae</taxon>
        <taxon>Henriciella</taxon>
    </lineage>
</organism>
<keyword evidence="1" id="KW-1133">Transmembrane helix</keyword>
<evidence type="ECO:0000256" key="1">
    <source>
        <dbReference type="SAM" id="Phobius"/>
    </source>
</evidence>
<dbReference type="Pfam" id="PF13400">
    <property type="entry name" value="Tad"/>
    <property type="match status" value="1"/>
</dbReference>
<proteinExistence type="predicted"/>
<protein>
    <recommendedName>
        <fullName evidence="2">Putative Flp pilus-assembly TadG-like N-terminal domain-containing protein</fullName>
    </recommendedName>
</protein>
<keyword evidence="1" id="KW-0812">Transmembrane</keyword>
<dbReference type="AlphaFoldDB" id="A0A399RRD7"/>
<accession>A0A399RRD7</accession>
<reference evidence="3 4" key="1">
    <citation type="submission" date="2018-08" db="EMBL/GenBank/DDBJ databases">
        <title>Henriciella mobilis sp. nov., isolated from seawater.</title>
        <authorList>
            <person name="Cheng H."/>
            <person name="Wu Y.-H."/>
            <person name="Xu X.-W."/>
            <person name="Guo L.-L."/>
        </authorList>
    </citation>
    <scope>NUCLEOTIDE SEQUENCE [LARGE SCALE GENOMIC DNA]</scope>
    <source>
        <strain evidence="3 4">JN25</strain>
    </source>
</reference>
<dbReference type="Proteomes" id="UP000266385">
    <property type="component" value="Unassembled WGS sequence"/>
</dbReference>
<dbReference type="InterPro" id="IPR028087">
    <property type="entry name" value="Tad_N"/>
</dbReference>
<comment type="caution">
    <text evidence="3">The sequence shown here is derived from an EMBL/GenBank/DDBJ whole genome shotgun (WGS) entry which is preliminary data.</text>
</comment>
<feature type="transmembrane region" description="Helical" evidence="1">
    <location>
        <begin position="21"/>
        <end position="43"/>
    </location>
</feature>
<dbReference type="RefSeq" id="WP_119374915.1">
    <property type="nucleotide sequence ID" value="NZ_QWFX01000005.1"/>
</dbReference>